<dbReference type="Pfam" id="PF00627">
    <property type="entry name" value="UBA"/>
    <property type="match status" value="1"/>
</dbReference>
<keyword evidence="4" id="KW-1185">Reference proteome</keyword>
<feature type="compositionally biased region" description="Basic and acidic residues" evidence="1">
    <location>
        <begin position="329"/>
        <end position="349"/>
    </location>
</feature>
<evidence type="ECO:0000256" key="1">
    <source>
        <dbReference type="SAM" id="MobiDB-lite"/>
    </source>
</evidence>
<dbReference type="VEuPathDB" id="TrichDB:TRFO_05924"/>
<feature type="region of interest" description="Disordered" evidence="1">
    <location>
        <begin position="547"/>
        <end position="607"/>
    </location>
</feature>
<evidence type="ECO:0000313" key="4">
    <source>
        <dbReference type="Proteomes" id="UP000179807"/>
    </source>
</evidence>
<feature type="compositionally biased region" description="Basic and acidic residues" evidence="1">
    <location>
        <begin position="597"/>
        <end position="607"/>
    </location>
</feature>
<dbReference type="RefSeq" id="XP_068358483.1">
    <property type="nucleotide sequence ID" value="XM_068492783.1"/>
</dbReference>
<protein>
    <recommendedName>
        <fullName evidence="2">UBA domain-containing protein</fullName>
    </recommendedName>
</protein>
<evidence type="ECO:0000313" key="3">
    <source>
        <dbReference type="EMBL" id="OHT05347.1"/>
    </source>
</evidence>
<reference evidence="3" key="1">
    <citation type="submission" date="2016-10" db="EMBL/GenBank/DDBJ databases">
        <authorList>
            <person name="Benchimol M."/>
            <person name="Almeida L.G."/>
            <person name="Vasconcelos A.T."/>
            <person name="Perreira-Neves A."/>
            <person name="Rosa I.A."/>
            <person name="Tasca T."/>
            <person name="Bogo M.R."/>
            <person name="de Souza W."/>
        </authorList>
    </citation>
    <scope>NUCLEOTIDE SEQUENCE [LARGE SCALE GENOMIC DNA]</scope>
    <source>
        <strain evidence="3">K</strain>
    </source>
</reference>
<dbReference type="GeneID" id="94827487"/>
<dbReference type="CDD" id="cd14306">
    <property type="entry name" value="UBA_VP13D"/>
    <property type="match status" value="1"/>
</dbReference>
<feature type="region of interest" description="Disordered" evidence="1">
    <location>
        <begin position="323"/>
        <end position="383"/>
    </location>
</feature>
<dbReference type="SUPFAM" id="SSF46934">
    <property type="entry name" value="UBA-like"/>
    <property type="match status" value="1"/>
</dbReference>
<comment type="caution">
    <text evidence="3">The sequence shown here is derived from an EMBL/GenBank/DDBJ whole genome shotgun (WGS) entry which is preliminary data.</text>
</comment>
<dbReference type="Proteomes" id="UP000179807">
    <property type="component" value="Unassembled WGS sequence"/>
</dbReference>
<accession>A0A1J4K2C4</accession>
<sequence length="650" mass="77040">MPFYRMLCHLRDITGNRYQCSLSERSTVADVCLTLSQQIGIKPENIRIIDPKKGENRFLDDYTAINTFKNLKYLTFQKLCEPKTIRNNDHLKNVNEKLIINVPNHLSATMKSACQKPHYSALSLYRQYAQLSTNKPSDFDNRVEMLHQMGFDLDECKEALRSCGNNVEKASNYLLTMKSEKKSFYHNKNMNPFDLLEMHDFSDVTYGPRPYISMFRRYESHRDSLFSPYTRGNISRDMTKIMDEIHFIDRILTKHIDQTNQTKMVQQLHISLNEIQSVFQNRVTLFPPSIVSLIRITLDRIKDIFEEESLIMRDIEKIRQEIQSNQRGSDIDFSSRHSRRDNENDSQRDLKRKLHKEPKRDSRRNRNDYPMRNHQLANRLPHTNEQLQRDTLIPFPILEEETIDEFFNQIANNCFIYTEFEHHDYDHPVTPRNYQRRYNPPHLTSDKNMFCYSMTFSNMGDRERRLITDDIDDFEDFDNFLDFDDDFIEYERKNDKFINKHELNQHSSSSAISKPPHSTSKPPPSSSFTSKSLLPRKTAMQQTAIQKTQKLSKTPEKTIEFSRASKPNTHKIKNIQQPPPVPNQHTHTPSRSVQEQRNNRRFPDYSHSRDDDYQFAIEFARTNDLQITLVLDILRQSDFNREILYEVFAS</sequence>
<feature type="compositionally biased region" description="Basic and acidic residues" evidence="1">
    <location>
        <begin position="358"/>
        <end position="371"/>
    </location>
</feature>
<name>A0A1J4K2C4_9EUKA</name>
<proteinExistence type="predicted"/>
<organism evidence="3 4">
    <name type="scientific">Tritrichomonas foetus</name>
    <dbReference type="NCBI Taxonomy" id="1144522"/>
    <lineage>
        <taxon>Eukaryota</taxon>
        <taxon>Metamonada</taxon>
        <taxon>Parabasalia</taxon>
        <taxon>Tritrichomonadida</taxon>
        <taxon>Tritrichomonadidae</taxon>
        <taxon>Tritrichomonas</taxon>
    </lineage>
</organism>
<evidence type="ECO:0000259" key="2">
    <source>
        <dbReference type="PROSITE" id="PS50030"/>
    </source>
</evidence>
<feature type="domain" description="UBA" evidence="2">
    <location>
        <begin position="138"/>
        <end position="177"/>
    </location>
</feature>
<dbReference type="SMART" id="SM00165">
    <property type="entry name" value="UBA"/>
    <property type="match status" value="1"/>
</dbReference>
<dbReference type="InterPro" id="IPR015940">
    <property type="entry name" value="UBA"/>
</dbReference>
<feature type="region of interest" description="Disordered" evidence="1">
    <location>
        <begin position="504"/>
        <end position="533"/>
    </location>
</feature>
<feature type="compositionally biased region" description="Low complexity" evidence="1">
    <location>
        <begin position="506"/>
        <end position="533"/>
    </location>
</feature>
<dbReference type="PROSITE" id="PS50030">
    <property type="entry name" value="UBA"/>
    <property type="match status" value="1"/>
</dbReference>
<feature type="compositionally biased region" description="Polar residues" evidence="1">
    <location>
        <begin position="583"/>
        <end position="596"/>
    </location>
</feature>
<dbReference type="AlphaFoldDB" id="A0A1J4K2C4"/>
<dbReference type="EMBL" id="MLAK01000760">
    <property type="protein sequence ID" value="OHT05347.1"/>
    <property type="molecule type" value="Genomic_DNA"/>
</dbReference>
<dbReference type="InterPro" id="IPR041969">
    <property type="entry name" value="VP13D_UBA"/>
</dbReference>
<dbReference type="Gene3D" id="1.10.8.10">
    <property type="entry name" value="DNA helicase RuvA subunit, C-terminal domain"/>
    <property type="match status" value="1"/>
</dbReference>
<gene>
    <name evidence="3" type="ORF">TRFO_05924</name>
</gene>
<dbReference type="InterPro" id="IPR009060">
    <property type="entry name" value="UBA-like_sf"/>
</dbReference>